<dbReference type="Pfam" id="PF03067">
    <property type="entry name" value="LPMO_10"/>
    <property type="match status" value="1"/>
</dbReference>
<evidence type="ECO:0000259" key="2">
    <source>
        <dbReference type="Pfam" id="PF03067"/>
    </source>
</evidence>
<comment type="caution">
    <text evidence="3">The sequence shown here is derived from an EMBL/GenBank/DDBJ whole genome shotgun (WGS) entry which is preliminary data.</text>
</comment>
<keyword evidence="4" id="KW-1185">Reference proteome</keyword>
<evidence type="ECO:0000256" key="1">
    <source>
        <dbReference type="SAM" id="MobiDB-lite"/>
    </source>
</evidence>
<evidence type="ECO:0000313" key="3">
    <source>
        <dbReference type="EMBL" id="KAJ8322432.1"/>
    </source>
</evidence>
<sequence length="336" mass="37979">MSKDEIPGNEAYCHGYLHDPPQRSSLWRHGFKTPENYNDFGLNCGGIAVNNAKIMSTINETHIQLIIKRQHQWAVHNGLCGVCGDPWGRERHHEDGGKYATGIIGRKYTSGSVIQTVVNITAWHRGYFEYKLCPKANPFEPVSQECLDQYPLTLANGSTKYYPHKHGVFHVNVKLPDGLYCPHCVLQWIYTTKDFQRKTNNWGCNGQGMCGLGYNPYPEQFVNCADIQIDENIVHPTSVPKDKIMNVLRSPNWEQLENNTSSESTDDDDDQTKTDQRENIIRQTSTAMNNAMATVTCAPKGLFFSVPGMVEWCNLMCLGKSSCPSTHCECKNQKPR</sequence>
<reference evidence="3 4" key="1">
    <citation type="submission" date="2022-12" db="EMBL/GenBank/DDBJ databases">
        <title>Chromosome-level genome of Tegillarca granosa.</title>
        <authorList>
            <person name="Kim J."/>
        </authorList>
    </citation>
    <scope>NUCLEOTIDE SEQUENCE [LARGE SCALE GENOMIC DNA]</scope>
    <source>
        <strain evidence="3">Teg-2019</strain>
        <tissue evidence="3">Adductor muscle</tissue>
    </source>
</reference>
<feature type="region of interest" description="Disordered" evidence="1">
    <location>
        <begin position="252"/>
        <end position="274"/>
    </location>
</feature>
<dbReference type="Proteomes" id="UP001217089">
    <property type="component" value="Unassembled WGS sequence"/>
</dbReference>
<accession>A0ABQ9FYW7</accession>
<gene>
    <name evidence="3" type="ORF">KUTeg_000017</name>
</gene>
<name>A0ABQ9FYW7_TEGGR</name>
<dbReference type="InterPro" id="IPR004302">
    <property type="entry name" value="Cellulose/chitin-bd_N"/>
</dbReference>
<dbReference type="EMBL" id="JARBDR010000004">
    <property type="protein sequence ID" value="KAJ8322432.1"/>
    <property type="molecule type" value="Genomic_DNA"/>
</dbReference>
<evidence type="ECO:0000313" key="4">
    <source>
        <dbReference type="Proteomes" id="UP001217089"/>
    </source>
</evidence>
<proteinExistence type="predicted"/>
<feature type="domain" description="Chitin-binding type-4" evidence="2">
    <location>
        <begin position="14"/>
        <end position="227"/>
    </location>
</feature>
<organism evidence="3 4">
    <name type="scientific">Tegillarca granosa</name>
    <name type="common">Malaysian cockle</name>
    <name type="synonym">Anadara granosa</name>
    <dbReference type="NCBI Taxonomy" id="220873"/>
    <lineage>
        <taxon>Eukaryota</taxon>
        <taxon>Metazoa</taxon>
        <taxon>Spiralia</taxon>
        <taxon>Lophotrochozoa</taxon>
        <taxon>Mollusca</taxon>
        <taxon>Bivalvia</taxon>
        <taxon>Autobranchia</taxon>
        <taxon>Pteriomorphia</taxon>
        <taxon>Arcoida</taxon>
        <taxon>Arcoidea</taxon>
        <taxon>Arcidae</taxon>
        <taxon>Tegillarca</taxon>
    </lineage>
</organism>
<protein>
    <recommendedName>
        <fullName evidence="2">Chitin-binding type-4 domain-containing protein</fullName>
    </recommendedName>
</protein>